<dbReference type="PANTHER" id="PTHR32039">
    <property type="entry name" value="MAGNESIUM-CHELATASE SUBUNIT CHLI"/>
    <property type="match status" value="1"/>
</dbReference>
<dbReference type="InterPro" id="IPR000523">
    <property type="entry name" value="Mg_chelatse_chII-like_cat_dom"/>
</dbReference>
<protein>
    <submittedName>
        <fullName evidence="3">YifB family Mg chelatase-like AAA ATPase</fullName>
    </submittedName>
</protein>
<dbReference type="SUPFAM" id="SSF54211">
    <property type="entry name" value="Ribosomal protein S5 domain 2-like"/>
    <property type="match status" value="1"/>
</dbReference>
<dbReference type="NCBIfam" id="TIGR00368">
    <property type="entry name" value="YifB family Mg chelatase-like AAA ATPase"/>
    <property type="match status" value="1"/>
</dbReference>
<dbReference type="InterPro" id="IPR014721">
    <property type="entry name" value="Ribsml_uS5_D2-typ_fold_subgr"/>
</dbReference>
<evidence type="ECO:0000259" key="1">
    <source>
        <dbReference type="Pfam" id="PF01078"/>
    </source>
</evidence>
<sequence length="518" mass="57789">MYSKTFSVAIQGIEGHMVQIEADISDGLPVFSLVGDLSCETKEAKERVRVALQNTGFRFPPRRVTVNLSPADIRKDGTGYDLAIAVAVLSAYGYISKSDFNDILFIGELSLEGEVRPVNGVLPMVYAALAHGVKYCILSRDNQEEASVVREMKVIGVTNLRQAVDLLEGDLDRTVYRPSGGRTGAEQTDPTEPDFKEVLGQETARRAAEVAAAGMHNLLLIGPPGSGKSMIAGRMSGILPAMTFEEQMEISQIYSVAGLLSGETPLVTKRPFRSPHHTATQRALIGGGTYPRPGEISLASGGVLFLDELPEFERNTLEVLRQPLEDGWVHVSRLRGSCRYPAHTLLMAAMNPCRCGWYPDRKKCNCTPGQVRRYLGRISRPLLDRIDICTETMPLEYHQLEEDSACQEPDSSAMIRKRVEKAQKLQWKRYAEEAFCHNSDLTPQKIKQYCRMSQEASDFLKCIFQKMEFSARAYHKILKVGRTIADLAGSDRIEKEHISEAVFYRSIDRRYWGEGGRS</sequence>
<dbReference type="Pfam" id="PF01078">
    <property type="entry name" value="Mg_chelatase"/>
    <property type="match status" value="1"/>
</dbReference>
<feature type="domain" description="Mg chelatase-related protein C-terminal" evidence="2">
    <location>
        <begin position="410"/>
        <end position="505"/>
    </location>
</feature>
<dbReference type="InterPro" id="IPR020568">
    <property type="entry name" value="Ribosomal_Su5_D2-typ_SF"/>
</dbReference>
<keyword evidence="4" id="KW-1185">Reference proteome</keyword>
<name>A0ABR7N373_9FIRM</name>
<dbReference type="PANTHER" id="PTHR32039:SF7">
    <property type="entry name" value="COMPETENCE PROTEIN COMM"/>
    <property type="match status" value="1"/>
</dbReference>
<dbReference type="Proteomes" id="UP000606193">
    <property type="component" value="Unassembled WGS sequence"/>
</dbReference>
<accession>A0ABR7N373</accession>
<dbReference type="Gene3D" id="3.40.50.300">
    <property type="entry name" value="P-loop containing nucleotide triphosphate hydrolases"/>
    <property type="match status" value="1"/>
</dbReference>
<dbReference type="RefSeq" id="WP_249298257.1">
    <property type="nucleotide sequence ID" value="NZ_JACRSX010000015.1"/>
</dbReference>
<dbReference type="Pfam" id="PF13335">
    <property type="entry name" value="Mg_chelatase_C"/>
    <property type="match status" value="1"/>
</dbReference>
<evidence type="ECO:0000259" key="2">
    <source>
        <dbReference type="Pfam" id="PF13335"/>
    </source>
</evidence>
<proteinExistence type="predicted"/>
<dbReference type="Gene3D" id="3.30.230.10">
    <property type="match status" value="1"/>
</dbReference>
<evidence type="ECO:0000313" key="3">
    <source>
        <dbReference type="EMBL" id="MBC8563084.1"/>
    </source>
</evidence>
<dbReference type="InterPro" id="IPR004482">
    <property type="entry name" value="Mg_chelat-rel"/>
</dbReference>
<dbReference type="InterPro" id="IPR045006">
    <property type="entry name" value="CHLI-like"/>
</dbReference>
<feature type="domain" description="Magnesium chelatase ChlI-like catalytic" evidence="1">
    <location>
        <begin position="194"/>
        <end position="398"/>
    </location>
</feature>
<evidence type="ECO:0000313" key="4">
    <source>
        <dbReference type="Proteomes" id="UP000606193"/>
    </source>
</evidence>
<dbReference type="Pfam" id="PF13541">
    <property type="entry name" value="ChlI"/>
    <property type="match status" value="1"/>
</dbReference>
<comment type="caution">
    <text evidence="3">The sequence shown here is derived from an EMBL/GenBank/DDBJ whole genome shotgun (WGS) entry which is preliminary data.</text>
</comment>
<reference evidence="3 4" key="1">
    <citation type="submission" date="2020-08" db="EMBL/GenBank/DDBJ databases">
        <title>Genome public.</title>
        <authorList>
            <person name="Liu C."/>
            <person name="Sun Q."/>
        </authorList>
    </citation>
    <scope>NUCLEOTIDE SEQUENCE [LARGE SCALE GENOMIC DNA]</scope>
    <source>
        <strain evidence="3 4">NSJ-37</strain>
    </source>
</reference>
<dbReference type="InterPro" id="IPR025158">
    <property type="entry name" value="Mg_chelat-rel_C"/>
</dbReference>
<gene>
    <name evidence="3" type="ORF">H8704_10670</name>
</gene>
<dbReference type="SUPFAM" id="SSF52540">
    <property type="entry name" value="P-loop containing nucleoside triphosphate hydrolases"/>
    <property type="match status" value="1"/>
</dbReference>
<dbReference type="EMBL" id="JACRSX010000015">
    <property type="protein sequence ID" value="MBC8563084.1"/>
    <property type="molecule type" value="Genomic_DNA"/>
</dbReference>
<organism evidence="3 4">
    <name type="scientific">Jutongia huaianensis</name>
    <dbReference type="NCBI Taxonomy" id="2763668"/>
    <lineage>
        <taxon>Bacteria</taxon>
        <taxon>Bacillati</taxon>
        <taxon>Bacillota</taxon>
        <taxon>Clostridia</taxon>
        <taxon>Lachnospirales</taxon>
        <taxon>Lachnospiraceae</taxon>
        <taxon>Jutongia</taxon>
    </lineage>
</organism>
<dbReference type="InterPro" id="IPR027417">
    <property type="entry name" value="P-loop_NTPase"/>
</dbReference>